<comment type="cofactor">
    <cofactor evidence="11">
        <name>[4Fe-4S] cluster</name>
        <dbReference type="ChEBI" id="CHEBI:49883"/>
    </cofactor>
    <text evidence="11">Binds 1 [4Fe-4S] cluster per subunit. Following nitrosylation of the [4Fe-4S] cluster binds 1 [4Fe-8(NO)] cluster per subunit.</text>
</comment>
<sequence>MSWQDRALCAETDPEAFYPGKGQTPDQALAVCSRCEVRRACLEYALATRERYGVWGGTTQDERRAMWNENEDEECAA</sequence>
<comment type="similarity">
    <text evidence="2 11">Belongs to the WhiB family.</text>
</comment>
<dbReference type="HAMAP" id="MF_01479">
    <property type="entry name" value="WhiB"/>
    <property type="match status" value="1"/>
</dbReference>
<feature type="binding site" evidence="11">
    <location>
        <position position="41"/>
    </location>
    <ligand>
        <name>[4Fe-4S] cluster</name>
        <dbReference type="ChEBI" id="CHEBI:49883"/>
    </ligand>
</feature>
<evidence type="ECO:0000256" key="10">
    <source>
        <dbReference type="ARBA" id="ARBA00023163"/>
    </source>
</evidence>
<feature type="binding site" evidence="11">
    <location>
        <position position="32"/>
    </location>
    <ligand>
        <name>[4Fe-4S] cluster</name>
        <dbReference type="ChEBI" id="CHEBI:49883"/>
    </ligand>
</feature>
<keyword evidence="4 11" id="KW-0479">Metal-binding</keyword>
<dbReference type="PANTHER" id="PTHR38839">
    <property type="entry name" value="TRANSCRIPTIONAL REGULATOR WHID-RELATED"/>
    <property type="match status" value="1"/>
</dbReference>
<comment type="function">
    <text evidence="11">Acts as a transcriptional regulator. Probably redox-responsive. The apo- but not holo-form probably binds DNA.</text>
</comment>
<evidence type="ECO:0000256" key="4">
    <source>
        <dbReference type="ARBA" id="ARBA00022723"/>
    </source>
</evidence>
<comment type="PTM">
    <text evidence="11">The Fe-S cluster can be nitrosylated by nitric oxide (NO).</text>
</comment>
<evidence type="ECO:0000256" key="3">
    <source>
        <dbReference type="ARBA" id="ARBA00022485"/>
    </source>
</evidence>
<protein>
    <recommendedName>
        <fullName evidence="11">Transcriptional regulator WhiB</fullName>
    </recommendedName>
</protein>
<feature type="binding site" evidence="11">
    <location>
        <position position="9"/>
    </location>
    <ligand>
        <name>[4Fe-4S] cluster</name>
        <dbReference type="ChEBI" id="CHEBI:49883"/>
    </ligand>
</feature>
<evidence type="ECO:0000256" key="2">
    <source>
        <dbReference type="ARBA" id="ARBA00006597"/>
    </source>
</evidence>
<proteinExistence type="inferred from homology"/>
<dbReference type="Proteomes" id="UP001055940">
    <property type="component" value="Chromosome"/>
</dbReference>
<evidence type="ECO:0000256" key="7">
    <source>
        <dbReference type="ARBA" id="ARBA00023015"/>
    </source>
</evidence>
<keyword evidence="9 11" id="KW-1015">Disulfide bond</keyword>
<keyword evidence="6 11" id="KW-0411">Iron-sulfur</keyword>
<evidence type="ECO:0000256" key="9">
    <source>
        <dbReference type="ARBA" id="ARBA00023157"/>
    </source>
</evidence>
<organism evidence="13 14">
    <name type="scientific">Nocardiopsis exhalans</name>
    <dbReference type="NCBI Taxonomy" id="163604"/>
    <lineage>
        <taxon>Bacteria</taxon>
        <taxon>Bacillati</taxon>
        <taxon>Actinomycetota</taxon>
        <taxon>Actinomycetes</taxon>
        <taxon>Streptosporangiales</taxon>
        <taxon>Nocardiopsidaceae</taxon>
        <taxon>Nocardiopsis</taxon>
    </lineage>
</organism>
<keyword evidence="3 11" id="KW-0004">4Fe-4S</keyword>
<comment type="PTM">
    <text evidence="11">Upon Fe-S cluster removal intramolecular disulfide bonds are formed.</text>
</comment>
<dbReference type="InterPro" id="IPR003482">
    <property type="entry name" value="Whib"/>
</dbReference>
<keyword evidence="11" id="KW-0963">Cytoplasm</keyword>
<evidence type="ECO:0000256" key="1">
    <source>
        <dbReference type="ARBA" id="ARBA00004496"/>
    </source>
</evidence>
<keyword evidence="10 11" id="KW-0804">Transcription</keyword>
<evidence type="ECO:0000313" key="14">
    <source>
        <dbReference type="Proteomes" id="UP001055940"/>
    </source>
</evidence>
<accession>A0ABY5DJ22</accession>
<feature type="binding site" evidence="11">
    <location>
        <position position="35"/>
    </location>
    <ligand>
        <name>[4Fe-4S] cluster</name>
        <dbReference type="ChEBI" id="CHEBI:49883"/>
    </ligand>
</feature>
<name>A0ABY5DJ22_9ACTN</name>
<evidence type="ECO:0000259" key="12">
    <source>
        <dbReference type="PROSITE" id="PS51674"/>
    </source>
</evidence>
<keyword evidence="8 11" id="KW-0238">DNA-binding</keyword>
<dbReference type="PANTHER" id="PTHR38839:SF4">
    <property type="entry name" value="TRANSCRIPTIONAL REGULATOR WHIB"/>
    <property type="match status" value="1"/>
</dbReference>
<dbReference type="Pfam" id="PF02467">
    <property type="entry name" value="Whib"/>
    <property type="match status" value="1"/>
</dbReference>
<dbReference type="EMBL" id="CP099837">
    <property type="protein sequence ID" value="USY23216.1"/>
    <property type="molecule type" value="Genomic_DNA"/>
</dbReference>
<dbReference type="PROSITE" id="PS51674">
    <property type="entry name" value="4FE4S_WBL"/>
    <property type="match status" value="1"/>
</dbReference>
<reference evidence="13" key="1">
    <citation type="submission" date="2022-06" db="EMBL/GenBank/DDBJ databases">
        <authorList>
            <person name="Ping M."/>
        </authorList>
    </citation>
    <scope>NUCLEOTIDE SEQUENCE</scope>
    <source>
        <strain evidence="13">JCM11759T</strain>
    </source>
</reference>
<feature type="domain" description="4Fe-4S Wbl-type" evidence="12">
    <location>
        <begin position="8"/>
        <end position="65"/>
    </location>
</feature>
<evidence type="ECO:0000313" key="13">
    <source>
        <dbReference type="EMBL" id="USY23216.1"/>
    </source>
</evidence>
<gene>
    <name evidence="11" type="primary">whiB</name>
    <name evidence="13" type="ORF">NE857_09415</name>
</gene>
<keyword evidence="5 11" id="KW-0408">Iron</keyword>
<keyword evidence="14" id="KW-1185">Reference proteome</keyword>
<evidence type="ECO:0000256" key="6">
    <source>
        <dbReference type="ARBA" id="ARBA00023014"/>
    </source>
</evidence>
<dbReference type="InterPro" id="IPR034768">
    <property type="entry name" value="4FE4S_WBL"/>
</dbReference>
<comment type="subcellular location">
    <subcellularLocation>
        <location evidence="1 11">Cytoplasm</location>
    </subcellularLocation>
</comment>
<evidence type="ECO:0000256" key="11">
    <source>
        <dbReference type="HAMAP-Rule" id="MF_01479"/>
    </source>
</evidence>
<dbReference type="RefSeq" id="WP_254421922.1">
    <property type="nucleotide sequence ID" value="NZ_BAAAJB010000058.1"/>
</dbReference>
<evidence type="ECO:0000256" key="8">
    <source>
        <dbReference type="ARBA" id="ARBA00023125"/>
    </source>
</evidence>
<evidence type="ECO:0000256" key="5">
    <source>
        <dbReference type="ARBA" id="ARBA00023004"/>
    </source>
</evidence>
<keyword evidence="7 11" id="KW-0805">Transcription regulation</keyword>